<comment type="caution">
    <text evidence="5">The sequence shown here is derived from an EMBL/GenBank/DDBJ whole genome shotgun (WGS) entry which is preliminary data.</text>
</comment>
<evidence type="ECO:0000256" key="1">
    <source>
        <dbReference type="ARBA" id="ARBA00006754"/>
    </source>
</evidence>
<dbReference type="InterPro" id="IPR041522">
    <property type="entry name" value="CdaR_GGDEF"/>
</dbReference>
<dbReference type="Proteomes" id="UP001500888">
    <property type="component" value="Unassembled WGS sequence"/>
</dbReference>
<name>A0ABP7JD39_9ACTN</name>
<dbReference type="InterPro" id="IPR025736">
    <property type="entry name" value="PucR_C-HTH_dom"/>
</dbReference>
<dbReference type="InterPro" id="IPR051448">
    <property type="entry name" value="CdaR-like_regulators"/>
</dbReference>
<dbReference type="Pfam" id="PF17853">
    <property type="entry name" value="GGDEF_2"/>
    <property type="match status" value="1"/>
</dbReference>
<gene>
    <name evidence="5" type="ORF">GCM10022226_74430</name>
</gene>
<reference evidence="6" key="1">
    <citation type="journal article" date="2019" name="Int. J. Syst. Evol. Microbiol.">
        <title>The Global Catalogue of Microorganisms (GCM) 10K type strain sequencing project: providing services to taxonomists for standard genome sequencing and annotation.</title>
        <authorList>
            <consortium name="The Broad Institute Genomics Platform"/>
            <consortium name="The Broad Institute Genome Sequencing Center for Infectious Disease"/>
            <person name="Wu L."/>
            <person name="Ma J."/>
        </authorList>
    </citation>
    <scope>NUCLEOTIDE SEQUENCE [LARGE SCALE GENOMIC DNA]</scope>
    <source>
        <strain evidence="6">JCM 16908</strain>
    </source>
</reference>
<dbReference type="RefSeq" id="WP_344951843.1">
    <property type="nucleotide sequence ID" value="NZ_BAAAZR010000049.1"/>
</dbReference>
<keyword evidence="6" id="KW-1185">Reference proteome</keyword>
<organism evidence="5 6">
    <name type="scientific">Sphaerisporangium flaviroseum</name>
    <dbReference type="NCBI Taxonomy" id="509199"/>
    <lineage>
        <taxon>Bacteria</taxon>
        <taxon>Bacillati</taxon>
        <taxon>Actinomycetota</taxon>
        <taxon>Actinomycetes</taxon>
        <taxon>Streptosporangiales</taxon>
        <taxon>Streptosporangiaceae</taxon>
        <taxon>Sphaerisporangium</taxon>
    </lineage>
</organism>
<dbReference type="Pfam" id="PF14361">
    <property type="entry name" value="RsbRD_N"/>
    <property type="match status" value="1"/>
</dbReference>
<dbReference type="PANTHER" id="PTHR33744">
    <property type="entry name" value="CARBOHYDRATE DIACID REGULATOR"/>
    <property type="match status" value="1"/>
</dbReference>
<sequence length="395" mass="43258">MGDFFGTFKRRADANAQRVVEACIDEIADFQAIESKARGSMLEFAVVVRRRTADLVAADEPLLESDLAFIESVGEERGTQGVSPAGQRGALSLHAGLTLREISEAAGPGDLNETMRMLDWLARHGVTAQAAYTRGYFRGHELYLSVTARVRLLTTMVLHDDPMAAELGHSLGMPVAEHYLVTVIRIAGERRRVSKAYSEQIVQPLLEQHRVPLALFEPDELVALIPCRGPGLVDTAAAESLGLSLARLFAEVAGGPCSVGTAHGRRSSLGQAAELARKVSRVAPIERVPQRLYTVADVFAELGAVETPQMDEWLRKVARRLSDGPDLVVTLDAYYRNDMNRPLTSTSLHIHPRTLDYRLRRVRDLVGIDPGSTRGVRVLSTAVTRALAGAWDHDR</sequence>
<evidence type="ECO:0000313" key="5">
    <source>
        <dbReference type="EMBL" id="GAA3841066.1"/>
    </source>
</evidence>
<accession>A0ABP7JD39</accession>
<feature type="domain" description="PucR C-terminal helix-turn-helix" evidence="2">
    <location>
        <begin position="327"/>
        <end position="382"/>
    </location>
</feature>
<dbReference type="InterPro" id="IPR042070">
    <property type="entry name" value="PucR_C-HTH_sf"/>
</dbReference>
<evidence type="ECO:0000313" key="6">
    <source>
        <dbReference type="Proteomes" id="UP001500888"/>
    </source>
</evidence>
<proteinExistence type="inferred from homology"/>
<comment type="similarity">
    <text evidence="1">Belongs to the CdaR family.</text>
</comment>
<dbReference type="Gene3D" id="1.10.10.2840">
    <property type="entry name" value="PucR C-terminal helix-turn-helix domain"/>
    <property type="match status" value="1"/>
</dbReference>
<protein>
    <submittedName>
        <fullName evidence="5">Helix-turn-helix domain-containing protein</fullName>
    </submittedName>
</protein>
<feature type="domain" description="CdaR GGDEF-like" evidence="4">
    <location>
        <begin position="161"/>
        <end position="281"/>
    </location>
</feature>
<evidence type="ECO:0000259" key="4">
    <source>
        <dbReference type="Pfam" id="PF17853"/>
    </source>
</evidence>
<dbReference type="Pfam" id="PF13556">
    <property type="entry name" value="HTH_30"/>
    <property type="match status" value="1"/>
</dbReference>
<dbReference type="EMBL" id="BAAAZR010000049">
    <property type="protein sequence ID" value="GAA3841066.1"/>
    <property type="molecule type" value="Genomic_DNA"/>
</dbReference>
<evidence type="ECO:0000259" key="3">
    <source>
        <dbReference type="Pfam" id="PF14361"/>
    </source>
</evidence>
<dbReference type="InterPro" id="IPR025751">
    <property type="entry name" value="RsbRD_N_dom"/>
</dbReference>
<feature type="domain" description="RsbT co-antagonist protein RsbRD N-terminal" evidence="3">
    <location>
        <begin position="14"/>
        <end position="134"/>
    </location>
</feature>
<evidence type="ECO:0000259" key="2">
    <source>
        <dbReference type="Pfam" id="PF13556"/>
    </source>
</evidence>